<dbReference type="OrthoDB" id="3197085at2"/>
<evidence type="ECO:0000256" key="3">
    <source>
        <dbReference type="ARBA" id="ARBA00023125"/>
    </source>
</evidence>
<dbReference type="PANTHER" id="PTHR30408">
    <property type="entry name" value="TYPE-1 RESTRICTION ENZYME ECOKI SPECIFICITY PROTEIN"/>
    <property type="match status" value="1"/>
</dbReference>
<dbReference type="EMBL" id="PDJJ01000001">
    <property type="protein sequence ID" value="PFG43797.1"/>
    <property type="molecule type" value="Genomic_DNA"/>
</dbReference>
<proteinExistence type="inferred from homology"/>
<name>A0A2A9EXC4_9MICO</name>
<comment type="similarity">
    <text evidence="1">Belongs to the type-I restriction system S methylase family.</text>
</comment>
<evidence type="ECO:0000256" key="1">
    <source>
        <dbReference type="ARBA" id="ARBA00010923"/>
    </source>
</evidence>
<dbReference type="Gene3D" id="3.90.220.20">
    <property type="entry name" value="DNA methylase specificity domains"/>
    <property type="match status" value="2"/>
</dbReference>
<dbReference type="InterPro" id="IPR052021">
    <property type="entry name" value="Type-I_RS_S_subunit"/>
</dbReference>
<reference evidence="5 6" key="1">
    <citation type="submission" date="2017-10" db="EMBL/GenBank/DDBJ databases">
        <title>Sequencing the genomes of 1000 actinobacteria strains.</title>
        <authorList>
            <person name="Klenk H.-P."/>
        </authorList>
    </citation>
    <scope>NUCLEOTIDE SEQUENCE [LARGE SCALE GENOMIC DNA]</scope>
    <source>
        <strain evidence="5 6">DSM 21863</strain>
    </source>
</reference>
<sequence length="401" mass="44310">MPAGWRVVPAKGAFIERREKSGPDDVHLTPSQSYGVLPQNEYMRITGNRVVLNLEGQDNMKHVEPDDFVIHLRSFQGGIEWSGVAGKVSMAYTVLTPRNHEVVPEFFRWVLKSEGYIQEIRSTTDQLRDGQSIKYSTFAKVPLPLPPVDEQRRIADFLDAETAEIDTLIAEQERFIDLLRERRDAVVSRAVETGPLVASLGLVLEGMKDGTHGSFERTGPEGGFPLLGARNVMGSQVVIDGAESYISQADHDSIVSNGYPRRGDVLLVIVGATIGKTAVHERDERLSFQRSVAFLRPAEALDPYYLWLQIQGRKFQDELRLRAKVSAQPGIYLGDVAGIPVHVPALEEQQEIVGLVRAQTQRIDRLMDEAAHNIALSKERRSALITAAVTGQIGVSAGRAG</sequence>
<keyword evidence="2" id="KW-0680">Restriction system</keyword>
<evidence type="ECO:0000313" key="5">
    <source>
        <dbReference type="EMBL" id="PFG43797.1"/>
    </source>
</evidence>
<keyword evidence="3" id="KW-0238">DNA-binding</keyword>
<protein>
    <submittedName>
        <fullName evidence="5">Type I restriction enzyme S subunit</fullName>
    </submittedName>
</protein>
<dbReference type="SUPFAM" id="SSF116734">
    <property type="entry name" value="DNA methylase specificity domain"/>
    <property type="match status" value="2"/>
</dbReference>
<feature type="domain" description="Type I restriction modification DNA specificity" evidence="4">
    <location>
        <begin position="49"/>
        <end position="163"/>
    </location>
</feature>
<organism evidence="5 6">
    <name type="scientific">Isoptericola jiangsuensis</name>
    <dbReference type="NCBI Taxonomy" id="548579"/>
    <lineage>
        <taxon>Bacteria</taxon>
        <taxon>Bacillati</taxon>
        <taxon>Actinomycetota</taxon>
        <taxon>Actinomycetes</taxon>
        <taxon>Micrococcales</taxon>
        <taxon>Promicromonosporaceae</taxon>
        <taxon>Isoptericola</taxon>
    </lineage>
</organism>
<dbReference type="InterPro" id="IPR044946">
    <property type="entry name" value="Restrct_endonuc_typeI_TRD_sf"/>
</dbReference>
<dbReference type="RefSeq" id="WP_098464103.1">
    <property type="nucleotide sequence ID" value="NZ_PDJJ01000001.1"/>
</dbReference>
<dbReference type="Proteomes" id="UP000224130">
    <property type="component" value="Unassembled WGS sequence"/>
</dbReference>
<dbReference type="InterPro" id="IPR000055">
    <property type="entry name" value="Restrct_endonuc_typeI_TRD"/>
</dbReference>
<dbReference type="PANTHER" id="PTHR30408:SF12">
    <property type="entry name" value="TYPE I RESTRICTION ENZYME MJAVIII SPECIFICITY SUBUNIT"/>
    <property type="match status" value="1"/>
</dbReference>
<dbReference type="AlphaFoldDB" id="A0A2A9EXC4"/>
<comment type="caution">
    <text evidence="5">The sequence shown here is derived from an EMBL/GenBank/DDBJ whole genome shotgun (WGS) entry which is preliminary data.</text>
</comment>
<gene>
    <name evidence="5" type="ORF">ATJ88_2507</name>
</gene>
<dbReference type="GO" id="GO:0009307">
    <property type="term" value="P:DNA restriction-modification system"/>
    <property type="evidence" value="ECO:0007669"/>
    <property type="project" value="UniProtKB-KW"/>
</dbReference>
<evidence type="ECO:0000256" key="2">
    <source>
        <dbReference type="ARBA" id="ARBA00022747"/>
    </source>
</evidence>
<keyword evidence="6" id="KW-1185">Reference proteome</keyword>
<dbReference type="GO" id="GO:0003677">
    <property type="term" value="F:DNA binding"/>
    <property type="evidence" value="ECO:0007669"/>
    <property type="project" value="UniProtKB-KW"/>
</dbReference>
<evidence type="ECO:0000313" key="6">
    <source>
        <dbReference type="Proteomes" id="UP000224130"/>
    </source>
</evidence>
<feature type="domain" description="Type I restriction modification DNA specificity" evidence="4">
    <location>
        <begin position="262"/>
        <end position="353"/>
    </location>
</feature>
<evidence type="ECO:0000259" key="4">
    <source>
        <dbReference type="Pfam" id="PF01420"/>
    </source>
</evidence>
<dbReference type="Pfam" id="PF01420">
    <property type="entry name" value="Methylase_S"/>
    <property type="match status" value="2"/>
</dbReference>
<accession>A0A2A9EXC4</accession>